<accession>A0A7W8KCH1</accession>
<proteinExistence type="predicted"/>
<keyword evidence="6" id="KW-1185">Reference proteome</keyword>
<evidence type="ECO:0000256" key="2">
    <source>
        <dbReference type="SAM" id="Phobius"/>
    </source>
</evidence>
<reference evidence="6" key="2">
    <citation type="journal article" date="2019" name="Int. J. Syst. Evol. Microbiol.">
        <title>The Global Catalogue of Microorganisms (GCM) 10K type strain sequencing project: providing services to taxonomists for standard genome sequencing and annotation.</title>
        <authorList>
            <consortium name="The Broad Institute Genomics Platform"/>
            <consortium name="The Broad Institute Genome Sequencing Center for Infectious Disease"/>
            <person name="Wu L."/>
            <person name="Ma J."/>
        </authorList>
    </citation>
    <scope>NUCLEOTIDE SEQUENCE [LARGE SCALE GENOMIC DNA]</scope>
    <source>
        <strain evidence="6">CGMCC 1.18437</strain>
    </source>
</reference>
<evidence type="ECO:0000313" key="5">
    <source>
        <dbReference type="Proteomes" id="UP000539473"/>
    </source>
</evidence>
<gene>
    <name evidence="3" type="ORF">GCM10017781_02210</name>
    <name evidence="4" type="ORF">HNQ07_000819</name>
</gene>
<evidence type="ECO:0000313" key="3">
    <source>
        <dbReference type="EMBL" id="GHF29773.1"/>
    </source>
</evidence>
<keyword evidence="2" id="KW-0472">Membrane</keyword>
<comment type="caution">
    <text evidence="4">The sequence shown here is derived from an EMBL/GenBank/DDBJ whole genome shotgun (WGS) entry which is preliminary data.</text>
</comment>
<dbReference type="EMBL" id="JACHFK010000001">
    <property type="protein sequence ID" value="MBB5375375.1"/>
    <property type="molecule type" value="Genomic_DNA"/>
</dbReference>
<dbReference type="RefSeq" id="WP_184109589.1">
    <property type="nucleotide sequence ID" value="NZ_BNAJ01000001.1"/>
</dbReference>
<evidence type="ECO:0000313" key="4">
    <source>
        <dbReference type="EMBL" id="MBB5375375.1"/>
    </source>
</evidence>
<reference evidence="3" key="4">
    <citation type="submission" date="2024-05" db="EMBL/GenBank/DDBJ databases">
        <authorList>
            <person name="Sun Q."/>
            <person name="Zhou Y."/>
        </authorList>
    </citation>
    <scope>NUCLEOTIDE SEQUENCE</scope>
    <source>
        <strain evidence="3">CGMCC 1.18437</strain>
    </source>
</reference>
<feature type="region of interest" description="Disordered" evidence="1">
    <location>
        <begin position="1"/>
        <end position="23"/>
    </location>
</feature>
<keyword evidence="2" id="KW-0812">Transmembrane</keyword>
<reference evidence="3" key="1">
    <citation type="journal article" date="2014" name="Int. J. Syst. Evol. Microbiol.">
        <title>Complete genome of a new Firmicutes species belonging to the dominant human colonic microbiota ('Ruminococcus bicirculans') reveals two chromosomes and a selective capacity to utilize plant glucans.</title>
        <authorList>
            <consortium name="NISC Comparative Sequencing Program"/>
            <person name="Wegmann U."/>
            <person name="Louis P."/>
            <person name="Goesmann A."/>
            <person name="Henrissat B."/>
            <person name="Duncan S.H."/>
            <person name="Flint H.J."/>
        </authorList>
    </citation>
    <scope>NUCLEOTIDE SEQUENCE</scope>
    <source>
        <strain evidence="3">CGMCC 1.18437</strain>
    </source>
</reference>
<dbReference type="AlphaFoldDB" id="A0A7W8KCH1"/>
<sequence>MTVLTRPDPLTPSDPPAPADPDDRRPRLLAAVLFAALAGFALAHLAVVAGLLLLAAAVTVVLALP</sequence>
<feature type="compositionally biased region" description="Pro residues" evidence="1">
    <location>
        <begin position="9"/>
        <end position="19"/>
    </location>
</feature>
<organism evidence="4 5">
    <name type="scientific">Deinococcus metalli</name>
    <dbReference type="NCBI Taxonomy" id="1141878"/>
    <lineage>
        <taxon>Bacteria</taxon>
        <taxon>Thermotogati</taxon>
        <taxon>Deinococcota</taxon>
        <taxon>Deinococci</taxon>
        <taxon>Deinococcales</taxon>
        <taxon>Deinococcaceae</taxon>
        <taxon>Deinococcus</taxon>
    </lineage>
</organism>
<dbReference type="EMBL" id="BNAJ01000001">
    <property type="protein sequence ID" value="GHF29773.1"/>
    <property type="molecule type" value="Genomic_DNA"/>
</dbReference>
<evidence type="ECO:0000313" key="6">
    <source>
        <dbReference type="Proteomes" id="UP000619376"/>
    </source>
</evidence>
<keyword evidence="2" id="KW-1133">Transmembrane helix</keyword>
<feature type="transmembrane region" description="Helical" evidence="2">
    <location>
        <begin position="31"/>
        <end position="64"/>
    </location>
</feature>
<dbReference type="Proteomes" id="UP000619376">
    <property type="component" value="Unassembled WGS sequence"/>
</dbReference>
<name>A0A7W8KCH1_9DEIO</name>
<dbReference type="Proteomes" id="UP000539473">
    <property type="component" value="Unassembled WGS sequence"/>
</dbReference>
<reference evidence="4 5" key="3">
    <citation type="submission" date="2020-08" db="EMBL/GenBank/DDBJ databases">
        <title>Genomic Encyclopedia of Type Strains, Phase IV (KMG-IV): sequencing the most valuable type-strain genomes for metagenomic binning, comparative biology and taxonomic classification.</title>
        <authorList>
            <person name="Goeker M."/>
        </authorList>
    </citation>
    <scope>NUCLEOTIDE SEQUENCE [LARGE SCALE GENOMIC DNA]</scope>
    <source>
        <strain evidence="4 5">DSM 27521</strain>
    </source>
</reference>
<evidence type="ECO:0000256" key="1">
    <source>
        <dbReference type="SAM" id="MobiDB-lite"/>
    </source>
</evidence>
<protein>
    <submittedName>
        <fullName evidence="4">Uncharacterized protein</fullName>
    </submittedName>
</protein>